<dbReference type="InterPro" id="IPR001227">
    <property type="entry name" value="Ac_transferase_dom_sf"/>
</dbReference>
<evidence type="ECO:0008006" key="3">
    <source>
        <dbReference type="Google" id="ProtNLM"/>
    </source>
</evidence>
<gene>
    <name evidence="1" type="ORF">SAMN05444581_1263</name>
</gene>
<sequence length="112" mass="12115">MARDSDSGYGGRFRRARLCQSDVLSLQVAQTVNWAACLEGLMEMGCSCLLELGPGNALSRMAREEFPDLPARSVADFQSLDGVIDWARRQLEEQKAAAGVSSLPIAPRSAGR</sequence>
<dbReference type="Gene3D" id="3.40.366.10">
    <property type="entry name" value="Malonyl-Coenzyme A Acyl Carrier Protein, domain 2"/>
    <property type="match status" value="1"/>
</dbReference>
<proteinExistence type="predicted"/>
<protein>
    <recommendedName>
        <fullName evidence="3">Malonyl CoA-acyl carrier protein transacylase</fullName>
    </recommendedName>
</protein>
<dbReference type="Proteomes" id="UP000198755">
    <property type="component" value="Unassembled WGS sequence"/>
</dbReference>
<keyword evidence="2" id="KW-1185">Reference proteome</keyword>
<dbReference type="STRING" id="1612308.SAMN05444581_1263"/>
<organism evidence="1 2">
    <name type="scientific">Methylocapsa palsarum</name>
    <dbReference type="NCBI Taxonomy" id="1612308"/>
    <lineage>
        <taxon>Bacteria</taxon>
        <taxon>Pseudomonadati</taxon>
        <taxon>Pseudomonadota</taxon>
        <taxon>Alphaproteobacteria</taxon>
        <taxon>Hyphomicrobiales</taxon>
        <taxon>Beijerinckiaceae</taxon>
        <taxon>Methylocapsa</taxon>
    </lineage>
</organism>
<accession>A0A1I4CPA0</accession>
<dbReference type="EMBL" id="FOSN01000026">
    <property type="protein sequence ID" value="SFK82603.1"/>
    <property type="molecule type" value="Genomic_DNA"/>
</dbReference>
<reference evidence="1 2" key="1">
    <citation type="submission" date="2016-10" db="EMBL/GenBank/DDBJ databases">
        <authorList>
            <person name="de Groot N.N."/>
        </authorList>
    </citation>
    <scope>NUCLEOTIDE SEQUENCE [LARGE SCALE GENOMIC DNA]</scope>
    <source>
        <strain evidence="1 2">NE2</strain>
    </source>
</reference>
<evidence type="ECO:0000313" key="2">
    <source>
        <dbReference type="Proteomes" id="UP000198755"/>
    </source>
</evidence>
<dbReference type="AlphaFoldDB" id="A0A1I4CPA0"/>
<evidence type="ECO:0000313" key="1">
    <source>
        <dbReference type="EMBL" id="SFK82603.1"/>
    </source>
</evidence>
<dbReference type="SUPFAM" id="SSF52151">
    <property type="entry name" value="FabD/lysophospholipase-like"/>
    <property type="match status" value="1"/>
</dbReference>
<dbReference type="InterPro" id="IPR016035">
    <property type="entry name" value="Acyl_Trfase/lysoPLipase"/>
</dbReference>
<name>A0A1I4CPA0_9HYPH</name>
<dbReference type="GO" id="GO:0016740">
    <property type="term" value="F:transferase activity"/>
    <property type="evidence" value="ECO:0007669"/>
    <property type="project" value="InterPro"/>
</dbReference>